<accession>A0A0F9LCX9</accession>
<gene>
    <name evidence="1" type="ORF">LCGC14_1215850</name>
</gene>
<dbReference type="AlphaFoldDB" id="A0A0F9LCX9"/>
<sequence length="79" mass="9279">MNIVSEDSIWQESKQCGECGTIYYQGASSDCDCGNPGDRFKTVCVKNVYYKLTFWQRFWSLADFGIRIKHKWKIRDTKP</sequence>
<name>A0A0F9LCX9_9ZZZZ</name>
<protein>
    <submittedName>
        <fullName evidence="1">Uncharacterized protein</fullName>
    </submittedName>
</protein>
<evidence type="ECO:0000313" key="1">
    <source>
        <dbReference type="EMBL" id="KKM92709.1"/>
    </source>
</evidence>
<reference evidence="1" key="1">
    <citation type="journal article" date="2015" name="Nature">
        <title>Complex archaea that bridge the gap between prokaryotes and eukaryotes.</title>
        <authorList>
            <person name="Spang A."/>
            <person name="Saw J.H."/>
            <person name="Jorgensen S.L."/>
            <person name="Zaremba-Niedzwiedzka K."/>
            <person name="Martijn J."/>
            <person name="Lind A.E."/>
            <person name="van Eijk R."/>
            <person name="Schleper C."/>
            <person name="Guy L."/>
            <person name="Ettema T.J."/>
        </authorList>
    </citation>
    <scope>NUCLEOTIDE SEQUENCE</scope>
</reference>
<comment type="caution">
    <text evidence="1">The sequence shown here is derived from an EMBL/GenBank/DDBJ whole genome shotgun (WGS) entry which is preliminary data.</text>
</comment>
<dbReference type="EMBL" id="LAZR01006357">
    <property type="protein sequence ID" value="KKM92709.1"/>
    <property type="molecule type" value="Genomic_DNA"/>
</dbReference>
<proteinExistence type="predicted"/>
<organism evidence="1">
    <name type="scientific">marine sediment metagenome</name>
    <dbReference type="NCBI Taxonomy" id="412755"/>
    <lineage>
        <taxon>unclassified sequences</taxon>
        <taxon>metagenomes</taxon>
        <taxon>ecological metagenomes</taxon>
    </lineage>
</organism>